<accession>A0ABN0BBF5</accession>
<evidence type="ECO:0008006" key="3">
    <source>
        <dbReference type="Google" id="ProtNLM"/>
    </source>
</evidence>
<gene>
    <name evidence="1" type="ORF">HCCG_01052</name>
</gene>
<evidence type="ECO:0000313" key="2">
    <source>
        <dbReference type="Proteomes" id="UP000005755"/>
    </source>
</evidence>
<name>A0ABN0BBF5_9HELI</name>
<reference evidence="2" key="1">
    <citation type="journal article" date="2014" name="Genome Announc.">
        <title>Draft genome sequences of six enterohepatic helicobacter species isolated from humans and one from rhesus macaques.</title>
        <authorList>
            <person name="Shen Z."/>
            <person name="Sheh A."/>
            <person name="Young S.K."/>
            <person name="Abouelliel A."/>
            <person name="Ward D.V."/>
            <person name="Earl A.M."/>
            <person name="Fox J.G."/>
        </authorList>
    </citation>
    <scope>NUCLEOTIDE SEQUENCE [LARGE SCALE GENOMIC DNA]</scope>
    <source>
        <strain evidence="2">CCUG 18818</strain>
    </source>
</reference>
<dbReference type="PROSITE" id="PS51257">
    <property type="entry name" value="PROKAR_LIPOPROTEIN"/>
    <property type="match status" value="1"/>
</dbReference>
<sequence>MALKSIISTLSFIFTLACVGVFVSACASYTLEVKNVSLYNEGARILDSSKQKSKVRLEIGQGKVGGSSAIPLAIFVLAQNLSIHPVIFDRDNIRIYQNNKEIIPLSESEIKTDNYDFGSIVESYHLYVPPAPMPELPVGIPFIYRGYMGGFYVYDYMIISARERMQRQIQLDENRAKRAIIFASVLRKNTLESNAAPKGGFMLYAPNRLKNGAIKVEVSVGEERHSFELELRK</sequence>
<evidence type="ECO:0000313" key="1">
    <source>
        <dbReference type="EMBL" id="EFR46505.1"/>
    </source>
</evidence>
<dbReference type="Proteomes" id="UP000005755">
    <property type="component" value="Unassembled WGS sequence"/>
</dbReference>
<keyword evidence="2" id="KW-1185">Reference proteome</keyword>
<protein>
    <recommendedName>
        <fullName evidence="3">Lipoprotein</fullName>
    </recommendedName>
</protein>
<organism evidence="1 2">
    <name type="scientific">Helicobacter cinaedi CCUG 18818 = ATCC BAA-847</name>
    <dbReference type="NCBI Taxonomy" id="537971"/>
    <lineage>
        <taxon>Bacteria</taxon>
        <taxon>Pseudomonadati</taxon>
        <taxon>Campylobacterota</taxon>
        <taxon>Epsilonproteobacteria</taxon>
        <taxon>Campylobacterales</taxon>
        <taxon>Helicobacteraceae</taxon>
        <taxon>Helicobacter</taxon>
    </lineage>
</organism>
<proteinExistence type="predicted"/>
<dbReference type="EMBL" id="DS990392">
    <property type="protein sequence ID" value="EFR46505.1"/>
    <property type="molecule type" value="Genomic_DNA"/>
</dbReference>